<dbReference type="PANTHER" id="PTHR12411">
    <property type="entry name" value="CYSTEINE PROTEASE FAMILY C1-RELATED"/>
    <property type="match status" value="1"/>
</dbReference>
<dbReference type="EMBL" id="BRYB01000063">
    <property type="protein sequence ID" value="GMI21872.1"/>
    <property type="molecule type" value="Genomic_DNA"/>
</dbReference>
<dbReference type="Proteomes" id="UP001165060">
    <property type="component" value="Unassembled WGS sequence"/>
</dbReference>
<dbReference type="SUPFAM" id="SSF54001">
    <property type="entry name" value="Cysteine proteinases"/>
    <property type="match status" value="1"/>
</dbReference>
<dbReference type="Gene3D" id="3.90.70.10">
    <property type="entry name" value="Cysteine proteinases"/>
    <property type="match status" value="1"/>
</dbReference>
<name>A0ABQ6M8U5_9STRA</name>
<feature type="chain" id="PRO_5045953094" description="Peptidase C1A papain C-terminal domain-containing protein" evidence="3">
    <location>
        <begin position="19"/>
        <end position="282"/>
    </location>
</feature>
<protein>
    <recommendedName>
        <fullName evidence="4">Peptidase C1A papain C-terminal domain-containing protein</fullName>
    </recommendedName>
</protein>
<sequence length="282" mass="30051">MSKSIAVLAVSHLLLASGAPLMSTQESGTKSEIWVADDVVHESHSSPLPHTYLEFADLPDSYDWGNVDGVSYLTMSLNQHIPQYCGSCWAHASLSALADRIKIDRKAQGVDINLSIQQILNCGGGLAGSCYGGSHTGTYHFIQEQGFVPYQTCQPYAACSSDSSEGLCGAEGADYTCSATNTCRTCTTFSESGGFCADVDTFPNATVAEYGTVSGESDMMAEIYARGPIACYVNASPLHEYQGGVFVSSPDDDKSTNHVVSVVGWGVDADTGVKFWNVRNSW</sequence>
<dbReference type="PRINTS" id="PR00705">
    <property type="entry name" value="PAPAIN"/>
</dbReference>
<dbReference type="SMART" id="SM00645">
    <property type="entry name" value="Pept_C1"/>
    <property type="match status" value="1"/>
</dbReference>
<evidence type="ECO:0000313" key="5">
    <source>
        <dbReference type="EMBL" id="GMI21872.1"/>
    </source>
</evidence>
<dbReference type="InterPro" id="IPR000668">
    <property type="entry name" value="Peptidase_C1A_C"/>
</dbReference>
<proteinExistence type="inferred from homology"/>
<feature type="signal peptide" evidence="3">
    <location>
        <begin position="1"/>
        <end position="18"/>
    </location>
</feature>
<comment type="similarity">
    <text evidence="1">Belongs to the peptidase C1 family.</text>
</comment>
<dbReference type="InterPro" id="IPR038765">
    <property type="entry name" value="Papain-like_cys_pep_sf"/>
</dbReference>
<dbReference type="InterPro" id="IPR013128">
    <property type="entry name" value="Peptidase_C1A"/>
</dbReference>
<evidence type="ECO:0000256" key="1">
    <source>
        <dbReference type="ARBA" id="ARBA00008455"/>
    </source>
</evidence>
<keyword evidence="6" id="KW-1185">Reference proteome</keyword>
<evidence type="ECO:0000256" key="2">
    <source>
        <dbReference type="ARBA" id="ARBA00023145"/>
    </source>
</evidence>
<accession>A0ABQ6M8U5</accession>
<keyword evidence="2" id="KW-0865">Zymogen</keyword>
<comment type="caution">
    <text evidence="5">The sequence shown here is derived from an EMBL/GenBank/DDBJ whole genome shotgun (WGS) entry which is preliminary data.</text>
</comment>
<gene>
    <name evidence="5" type="ORF">TeGR_g13013</name>
</gene>
<dbReference type="Pfam" id="PF00112">
    <property type="entry name" value="Peptidase_C1"/>
    <property type="match status" value="1"/>
</dbReference>
<reference evidence="5 6" key="1">
    <citation type="journal article" date="2023" name="Commun. Biol.">
        <title>Genome analysis of Parmales, the sister group of diatoms, reveals the evolutionary specialization of diatoms from phago-mixotrophs to photoautotrophs.</title>
        <authorList>
            <person name="Ban H."/>
            <person name="Sato S."/>
            <person name="Yoshikawa S."/>
            <person name="Yamada K."/>
            <person name="Nakamura Y."/>
            <person name="Ichinomiya M."/>
            <person name="Sato N."/>
            <person name="Blanc-Mathieu R."/>
            <person name="Endo H."/>
            <person name="Kuwata A."/>
            <person name="Ogata H."/>
        </authorList>
    </citation>
    <scope>NUCLEOTIDE SEQUENCE [LARGE SCALE GENOMIC DNA]</scope>
</reference>
<evidence type="ECO:0000256" key="3">
    <source>
        <dbReference type="SAM" id="SignalP"/>
    </source>
</evidence>
<organism evidence="5 6">
    <name type="scientific">Tetraparma gracilis</name>
    <dbReference type="NCBI Taxonomy" id="2962635"/>
    <lineage>
        <taxon>Eukaryota</taxon>
        <taxon>Sar</taxon>
        <taxon>Stramenopiles</taxon>
        <taxon>Ochrophyta</taxon>
        <taxon>Bolidophyceae</taxon>
        <taxon>Parmales</taxon>
        <taxon>Triparmaceae</taxon>
        <taxon>Tetraparma</taxon>
    </lineage>
</organism>
<evidence type="ECO:0000313" key="6">
    <source>
        <dbReference type="Proteomes" id="UP001165060"/>
    </source>
</evidence>
<feature type="domain" description="Peptidase C1A papain C-terminal" evidence="4">
    <location>
        <begin position="58"/>
        <end position="282"/>
    </location>
</feature>
<evidence type="ECO:0000259" key="4">
    <source>
        <dbReference type="SMART" id="SM00645"/>
    </source>
</evidence>
<keyword evidence="3" id="KW-0732">Signal</keyword>